<reference evidence="3" key="1">
    <citation type="submission" date="2020-05" db="UniProtKB">
        <authorList>
            <consortium name="EnsemblMetazoa"/>
        </authorList>
    </citation>
    <scope>IDENTIFICATION</scope>
    <source>
        <strain evidence="3">BB02</strain>
    </source>
</reference>
<dbReference type="OrthoDB" id="75801at2759"/>
<evidence type="ECO:0000313" key="3">
    <source>
        <dbReference type="EnsemblMetazoa" id="BGLB037351-PA"/>
    </source>
</evidence>
<organism evidence="3 4">
    <name type="scientific">Biomphalaria glabrata</name>
    <name type="common">Bloodfluke planorb</name>
    <name type="synonym">Freshwater snail</name>
    <dbReference type="NCBI Taxonomy" id="6526"/>
    <lineage>
        <taxon>Eukaryota</taxon>
        <taxon>Metazoa</taxon>
        <taxon>Spiralia</taxon>
        <taxon>Lophotrochozoa</taxon>
        <taxon>Mollusca</taxon>
        <taxon>Gastropoda</taxon>
        <taxon>Heterobranchia</taxon>
        <taxon>Euthyneura</taxon>
        <taxon>Panpulmonata</taxon>
        <taxon>Hygrophila</taxon>
        <taxon>Lymnaeoidea</taxon>
        <taxon>Planorbidae</taxon>
        <taxon>Biomphalaria</taxon>
    </lineage>
</organism>
<feature type="compositionally biased region" description="Low complexity" evidence="2">
    <location>
        <begin position="407"/>
        <end position="419"/>
    </location>
</feature>
<dbReference type="VEuPathDB" id="VectorBase:BGLAX_047445"/>
<protein>
    <submittedName>
        <fullName evidence="3">Uncharacterized protein</fullName>
    </submittedName>
</protein>
<feature type="coiled-coil region" evidence="1">
    <location>
        <begin position="79"/>
        <end position="106"/>
    </location>
</feature>
<dbReference type="EnsemblMetazoa" id="BGLB037351-RA">
    <property type="protein sequence ID" value="BGLB037351-PA"/>
    <property type="gene ID" value="BGLB037351"/>
</dbReference>
<evidence type="ECO:0000256" key="2">
    <source>
        <dbReference type="SAM" id="MobiDB-lite"/>
    </source>
</evidence>
<evidence type="ECO:0000313" key="4">
    <source>
        <dbReference type="Proteomes" id="UP000076420"/>
    </source>
</evidence>
<accession>A0A2C9M1L5</accession>
<dbReference type="AlphaFoldDB" id="A0A2C9M1L5"/>
<evidence type="ECO:0000256" key="1">
    <source>
        <dbReference type="SAM" id="Coils"/>
    </source>
</evidence>
<gene>
    <name evidence="3" type="primary">106060040</name>
</gene>
<keyword evidence="1" id="KW-0175">Coiled coil</keyword>
<sequence>YVCTWKYNVSSLLNVESGSRISLHVTMSTQDKNSFHYRMSKKVAELTQVVHMLFTRNHEKEIEMVAMKESYEYEIELVIKDAKSRIAKLENKLAELSQEKLYIAEQNISQRDLVIEENETKWRQILSDKETCLQNENIKNQNLQETLNSSNREVETLKQRLAQEIAAKSEELAHRDEEVKQIITKLTVAENRLNNIHRTEQSMIDELQRNNEKLASEIIQLQSLLNKSNQNSALLINRNKQLESDVKELKAQYRRLSKALNKPNKDTKSPDVNEELERLKMEVQRYRLELSNRDNNFTKMFCEKQPGLVTQRSPETQQKGLMSVVVPPGYTRNTSPFGAPRVNSSTFSLSKERPSLLGRKLSTTNSIACERLDDEINAFNYEQILNDYEHHSTQMSQTLIEVRDSVNNEQETTNNQTSRNNHKLPSLHTARESNQLTRHLAKPKIFTKSSLFVK</sequence>
<feature type="region of interest" description="Disordered" evidence="2">
    <location>
        <begin position="407"/>
        <end position="427"/>
    </location>
</feature>
<name>A0A2C9M1L5_BIOGL</name>
<dbReference type="KEGG" id="bgt:106060040"/>
<dbReference type="Proteomes" id="UP000076420">
    <property type="component" value="Unassembled WGS sequence"/>
</dbReference>
<proteinExistence type="predicted"/>
<feature type="coiled-coil region" evidence="1">
    <location>
        <begin position="133"/>
        <end position="171"/>
    </location>
</feature>
<feature type="coiled-coil region" evidence="1">
    <location>
        <begin position="197"/>
        <end position="296"/>
    </location>
</feature>
<dbReference type="VEuPathDB" id="VectorBase:BGLB037351"/>